<name>A0ABQ6IXH4_9MICO</name>
<keyword evidence="2" id="KW-1185">Reference proteome</keyword>
<organism evidence="1 2">
    <name type="scientific">Mobilicoccus caccae</name>
    <dbReference type="NCBI Taxonomy" id="1859295"/>
    <lineage>
        <taxon>Bacteria</taxon>
        <taxon>Bacillati</taxon>
        <taxon>Actinomycetota</taxon>
        <taxon>Actinomycetes</taxon>
        <taxon>Micrococcales</taxon>
        <taxon>Dermatophilaceae</taxon>
        <taxon>Mobilicoccus</taxon>
    </lineage>
</organism>
<protein>
    <recommendedName>
        <fullName evidence="3">Helix-turn-helix protein</fullName>
    </recommendedName>
</protein>
<dbReference type="SUPFAM" id="SSF47413">
    <property type="entry name" value="lambda repressor-like DNA-binding domains"/>
    <property type="match status" value="1"/>
</dbReference>
<accession>A0ABQ6IXH4</accession>
<dbReference type="EMBL" id="BSUO01000001">
    <property type="protein sequence ID" value="GMA41776.1"/>
    <property type="molecule type" value="Genomic_DNA"/>
</dbReference>
<evidence type="ECO:0000313" key="1">
    <source>
        <dbReference type="EMBL" id="GMA41776.1"/>
    </source>
</evidence>
<gene>
    <name evidence="1" type="ORF">GCM10025883_38210</name>
</gene>
<dbReference type="InterPro" id="IPR010982">
    <property type="entry name" value="Lambda_DNA-bd_dom_sf"/>
</dbReference>
<reference evidence="2" key="1">
    <citation type="journal article" date="2019" name="Int. J. Syst. Evol. Microbiol.">
        <title>The Global Catalogue of Microorganisms (GCM) 10K type strain sequencing project: providing services to taxonomists for standard genome sequencing and annotation.</title>
        <authorList>
            <consortium name="The Broad Institute Genomics Platform"/>
            <consortium name="The Broad Institute Genome Sequencing Center for Infectious Disease"/>
            <person name="Wu L."/>
            <person name="Ma J."/>
        </authorList>
    </citation>
    <scope>NUCLEOTIDE SEQUENCE [LARGE SCALE GENOMIC DNA]</scope>
    <source>
        <strain evidence="2">NBRC 113072</strain>
    </source>
</reference>
<evidence type="ECO:0008006" key="3">
    <source>
        <dbReference type="Google" id="ProtNLM"/>
    </source>
</evidence>
<sequence length="168" mass="18639">MNERVKQRVAKGLTQTEAARRASVSLATWRRWEADPSSVREKTASKCEQMLVGGVAAGMGDAALRGVLTAWGDSPRLTPRQAWALSATLGTWSDLYLKPWIAEPRDPLHDVSPFCQFDLRVLVLVGENRAWVEGVRRRCDVLAEEIEQGFCPSTGRVRSSTKCSSLPR</sequence>
<comment type="caution">
    <text evidence="1">The sequence shown here is derived from an EMBL/GenBank/DDBJ whole genome shotgun (WGS) entry which is preliminary data.</text>
</comment>
<evidence type="ECO:0000313" key="2">
    <source>
        <dbReference type="Proteomes" id="UP001157126"/>
    </source>
</evidence>
<dbReference type="CDD" id="cd00093">
    <property type="entry name" value="HTH_XRE"/>
    <property type="match status" value="1"/>
</dbReference>
<dbReference type="Gene3D" id="1.10.260.40">
    <property type="entry name" value="lambda repressor-like DNA-binding domains"/>
    <property type="match status" value="1"/>
</dbReference>
<dbReference type="InterPro" id="IPR001387">
    <property type="entry name" value="Cro/C1-type_HTH"/>
</dbReference>
<proteinExistence type="predicted"/>
<dbReference type="Proteomes" id="UP001157126">
    <property type="component" value="Unassembled WGS sequence"/>
</dbReference>